<feature type="domain" description="ABC transporter" evidence="6">
    <location>
        <begin position="14"/>
        <end position="245"/>
    </location>
</feature>
<dbReference type="Pfam" id="PF00005">
    <property type="entry name" value="ABC_tran"/>
    <property type="match status" value="1"/>
</dbReference>
<protein>
    <submittedName>
        <fullName evidence="7">ABC transporter ATP-binding protein</fullName>
    </submittedName>
</protein>
<evidence type="ECO:0000256" key="1">
    <source>
        <dbReference type="ARBA" id="ARBA00005417"/>
    </source>
</evidence>
<dbReference type="GO" id="GO:0016887">
    <property type="term" value="F:ATP hydrolysis activity"/>
    <property type="evidence" value="ECO:0007669"/>
    <property type="project" value="InterPro"/>
</dbReference>
<keyword evidence="2" id="KW-0813">Transport</keyword>
<keyword evidence="3" id="KW-1003">Cell membrane</keyword>
<dbReference type="SMART" id="SM00382">
    <property type="entry name" value="AAA"/>
    <property type="match status" value="1"/>
</dbReference>
<evidence type="ECO:0000256" key="5">
    <source>
        <dbReference type="ARBA" id="ARBA00022840"/>
    </source>
</evidence>
<keyword evidence="4" id="KW-0547">Nucleotide-binding</keyword>
<evidence type="ECO:0000313" key="7">
    <source>
        <dbReference type="EMBL" id="AIJ47809.1"/>
    </source>
</evidence>
<dbReference type="HOGENOM" id="CLU_000604_1_11_4"/>
<gene>
    <name evidence="7" type="ORF">O987_18510</name>
</gene>
<evidence type="ECO:0000256" key="3">
    <source>
        <dbReference type="ARBA" id="ARBA00022475"/>
    </source>
</evidence>
<evidence type="ECO:0000256" key="2">
    <source>
        <dbReference type="ARBA" id="ARBA00022448"/>
    </source>
</evidence>
<dbReference type="EMBL" id="CP006704">
    <property type="protein sequence ID" value="AIJ47809.1"/>
    <property type="molecule type" value="Genomic_DNA"/>
</dbReference>
<dbReference type="FunFam" id="3.40.50.300:FF:000134">
    <property type="entry name" value="Iron-enterobactin ABC transporter ATP-binding protein"/>
    <property type="match status" value="1"/>
</dbReference>
<accession>A0A076PLR3</accession>
<dbReference type="PANTHER" id="PTHR42794">
    <property type="entry name" value="HEMIN IMPORT ATP-BINDING PROTEIN HMUV"/>
    <property type="match status" value="1"/>
</dbReference>
<name>A0A076PLR3_COMTE</name>
<dbReference type="Proteomes" id="UP000028782">
    <property type="component" value="Chromosome"/>
</dbReference>
<comment type="similarity">
    <text evidence="1">Belongs to the ABC transporter superfamily.</text>
</comment>
<dbReference type="SUPFAM" id="SSF52540">
    <property type="entry name" value="P-loop containing nucleoside triphosphate hydrolases"/>
    <property type="match status" value="1"/>
</dbReference>
<reference evidence="7 8" key="1">
    <citation type="journal article" date="2014" name="Genome Announc.">
        <title>Complete Genome Sequence of Polychlorinated Biphenyl Degrader Comamonas testosteroni TK102 (NBRC 109938).</title>
        <authorList>
            <person name="Fukuda K."/>
            <person name="Hosoyama A."/>
            <person name="Tsuchikane K."/>
            <person name="Ohji S."/>
            <person name="Yamazoe A."/>
            <person name="Fujita N."/>
            <person name="Shintani M."/>
            <person name="Kimbara K."/>
        </authorList>
    </citation>
    <scope>NUCLEOTIDE SEQUENCE [LARGE SCALE GENOMIC DNA]</scope>
    <source>
        <strain evidence="7">TK102</strain>
    </source>
</reference>
<dbReference type="KEGG" id="ctes:O987_18510"/>
<dbReference type="InterPro" id="IPR003439">
    <property type="entry name" value="ABC_transporter-like_ATP-bd"/>
</dbReference>
<proteinExistence type="inferred from homology"/>
<evidence type="ECO:0000256" key="4">
    <source>
        <dbReference type="ARBA" id="ARBA00022741"/>
    </source>
</evidence>
<keyword evidence="3" id="KW-0472">Membrane</keyword>
<dbReference type="PANTHER" id="PTHR42794:SF2">
    <property type="entry name" value="ABC TRANSPORTER ATP-BINDING PROTEIN"/>
    <property type="match status" value="1"/>
</dbReference>
<keyword evidence="5 7" id="KW-0067">ATP-binding</keyword>
<dbReference type="GO" id="GO:0005524">
    <property type="term" value="F:ATP binding"/>
    <property type="evidence" value="ECO:0007669"/>
    <property type="project" value="UniProtKB-KW"/>
</dbReference>
<sequence>MTPDPLAKPDIVALEACDISWKARGTAIVQQVCLQVQPGEMLGLIGPNGSGKSSLLRLLSGVLKPSSGEVLLGGQALRRLPRRAVARRLALVAQDADTLDAITVAEAVELGRTPWLSALAPLSAADQNIVKDALRDVGLLSKAGSRWNTLSGGERQRAHIARALAQQPQLMLLDEPCNHLDIHQQLSLMQLIRKLPITKVIALHDLNQAMACDRLAVMHQGRLVQLGKPLEVLSPDLLQQVFQVQVRALLDPEDGSHVLRFQAMASH</sequence>
<dbReference type="InterPro" id="IPR003593">
    <property type="entry name" value="AAA+_ATPase"/>
</dbReference>
<organism evidence="7 8">
    <name type="scientific">Comamonas testosteroni TK102</name>
    <dbReference type="NCBI Taxonomy" id="1392005"/>
    <lineage>
        <taxon>Bacteria</taxon>
        <taxon>Pseudomonadati</taxon>
        <taxon>Pseudomonadota</taxon>
        <taxon>Betaproteobacteria</taxon>
        <taxon>Burkholderiales</taxon>
        <taxon>Comamonadaceae</taxon>
        <taxon>Comamonas</taxon>
    </lineage>
</organism>
<dbReference type="AlphaFoldDB" id="A0A076PLR3"/>
<dbReference type="PROSITE" id="PS50893">
    <property type="entry name" value="ABC_TRANSPORTER_2"/>
    <property type="match status" value="1"/>
</dbReference>
<dbReference type="InterPro" id="IPR027417">
    <property type="entry name" value="P-loop_NTPase"/>
</dbReference>
<dbReference type="CDD" id="cd03214">
    <property type="entry name" value="ABC_Iron-Siderophores_B12_Hemin"/>
    <property type="match status" value="1"/>
</dbReference>
<dbReference type="Gene3D" id="3.40.50.300">
    <property type="entry name" value="P-loop containing nucleotide triphosphate hydrolases"/>
    <property type="match status" value="1"/>
</dbReference>
<evidence type="ECO:0000259" key="6">
    <source>
        <dbReference type="PROSITE" id="PS50893"/>
    </source>
</evidence>
<dbReference type="RefSeq" id="WP_019042118.1">
    <property type="nucleotide sequence ID" value="NZ_CP006704.1"/>
</dbReference>
<evidence type="ECO:0000313" key="8">
    <source>
        <dbReference type="Proteomes" id="UP000028782"/>
    </source>
</evidence>